<comment type="caution">
    <text evidence="1">The sequence shown here is derived from an EMBL/GenBank/DDBJ whole genome shotgun (WGS) entry which is preliminary data.</text>
</comment>
<dbReference type="PANTHER" id="PTHR33484">
    <property type="entry name" value="BNAC07G33360D PROTEIN"/>
    <property type="match status" value="1"/>
</dbReference>
<evidence type="ECO:0000313" key="1">
    <source>
        <dbReference type="EMBL" id="KAL3348055.1"/>
    </source>
</evidence>
<evidence type="ECO:0000313" key="2">
    <source>
        <dbReference type="Proteomes" id="UP001627284"/>
    </source>
</evidence>
<dbReference type="AlphaFoldDB" id="A0ABD2SVT5"/>
<gene>
    <name evidence="1" type="ORF">AABB24_021613</name>
</gene>
<organism evidence="1 2">
    <name type="scientific">Solanum stoloniferum</name>
    <dbReference type="NCBI Taxonomy" id="62892"/>
    <lineage>
        <taxon>Eukaryota</taxon>
        <taxon>Viridiplantae</taxon>
        <taxon>Streptophyta</taxon>
        <taxon>Embryophyta</taxon>
        <taxon>Tracheophyta</taxon>
        <taxon>Spermatophyta</taxon>
        <taxon>Magnoliopsida</taxon>
        <taxon>eudicotyledons</taxon>
        <taxon>Gunneridae</taxon>
        <taxon>Pentapetalae</taxon>
        <taxon>asterids</taxon>
        <taxon>lamiids</taxon>
        <taxon>Solanales</taxon>
        <taxon>Solanaceae</taxon>
        <taxon>Solanoideae</taxon>
        <taxon>Solaneae</taxon>
        <taxon>Solanum</taxon>
    </lineage>
</organism>
<dbReference type="PANTHER" id="PTHR33484:SF14">
    <property type="match status" value="1"/>
</dbReference>
<protein>
    <submittedName>
        <fullName evidence="1">Uncharacterized protein</fullName>
    </submittedName>
</protein>
<dbReference type="EMBL" id="JBJKTR010000013">
    <property type="protein sequence ID" value="KAL3348055.1"/>
    <property type="molecule type" value="Genomic_DNA"/>
</dbReference>
<accession>A0ABD2SVT5</accession>
<dbReference type="Proteomes" id="UP001627284">
    <property type="component" value="Unassembled WGS sequence"/>
</dbReference>
<sequence>FFINIYTPSLPKTGKKKGIKMARQRDLAQIGSEGFALIDEYFGKKKINRPRTTVPHNMAAGTSTIFRVSQQSCNYRYNISPGSPVFEINIPSTRREAMITTPTPPVALNSYEAAQLHDGIYLANYSNKRQMRMAY</sequence>
<reference evidence="1 2" key="1">
    <citation type="submission" date="2024-05" db="EMBL/GenBank/DDBJ databases">
        <title>De novo assembly of an allotetraploid wild potato.</title>
        <authorList>
            <person name="Hosaka A.J."/>
        </authorList>
    </citation>
    <scope>NUCLEOTIDE SEQUENCE [LARGE SCALE GENOMIC DNA]</scope>
    <source>
        <tissue evidence="1">Young leaves</tissue>
    </source>
</reference>
<keyword evidence="2" id="KW-1185">Reference proteome</keyword>
<proteinExistence type="predicted"/>
<feature type="non-terminal residue" evidence="1">
    <location>
        <position position="1"/>
    </location>
</feature>
<name>A0ABD2SVT5_9SOLN</name>